<dbReference type="PANTHER" id="PTHR43798">
    <property type="entry name" value="MONOACYLGLYCEROL LIPASE"/>
    <property type="match status" value="1"/>
</dbReference>
<gene>
    <name evidence="2" type="ORF">FC678_09000</name>
</gene>
<comment type="caution">
    <text evidence="2">The sequence shown here is derived from an EMBL/GenBank/DDBJ whole genome shotgun (WGS) entry which is preliminary data.</text>
</comment>
<evidence type="ECO:0000259" key="1">
    <source>
        <dbReference type="Pfam" id="PF00561"/>
    </source>
</evidence>
<name>A0A9X8ZI38_9BACI</name>
<dbReference type="Proteomes" id="UP000309170">
    <property type="component" value="Unassembled WGS sequence"/>
</dbReference>
<dbReference type="GO" id="GO:0016787">
    <property type="term" value="F:hydrolase activity"/>
    <property type="evidence" value="ECO:0007669"/>
    <property type="project" value="UniProtKB-KW"/>
</dbReference>
<dbReference type="Pfam" id="PF00561">
    <property type="entry name" value="Abhydrolase_1"/>
    <property type="match status" value="1"/>
</dbReference>
<dbReference type="PRINTS" id="PR00111">
    <property type="entry name" value="ABHYDROLASE"/>
</dbReference>
<feature type="domain" description="AB hydrolase-1" evidence="1">
    <location>
        <begin position="22"/>
        <end position="248"/>
    </location>
</feature>
<evidence type="ECO:0000313" key="3">
    <source>
        <dbReference type="Proteomes" id="UP000309170"/>
    </source>
</evidence>
<sequence length="270" mass="30593">MPTTLHGKDSLHYEEKGIGQSLIFIHGVGLDLTMWEKQVEELSKHFHVITYDMVGHGGSEHPPGPYSLSQFVEQLAELMNHLRIKGSHIIGFSMGGMVAEAFALKYPDKVKTLTIMNAVANRTKEQRKAVLKRVEEVKITGPLATIEPAIKRWFNLEFLNSKEETVSKIRERLQTNNAASYLAAYTLFATADEELWPQIHQINIPTQIITGEHDVGSNPEMARQMHEKIVDSELMIVPNMRHMLPIEGAKIVNEAIRSFIERQKQRGDSM</sequence>
<dbReference type="AlphaFoldDB" id="A0A9X8ZI38"/>
<keyword evidence="2" id="KW-0378">Hydrolase</keyword>
<dbReference type="InterPro" id="IPR050266">
    <property type="entry name" value="AB_hydrolase_sf"/>
</dbReference>
<dbReference type="SUPFAM" id="SSF53474">
    <property type="entry name" value="alpha/beta-Hydrolases"/>
    <property type="match status" value="1"/>
</dbReference>
<dbReference type="OrthoDB" id="9805423at2"/>
<accession>A0A9X8ZI38</accession>
<evidence type="ECO:0000313" key="2">
    <source>
        <dbReference type="EMBL" id="TKH12711.1"/>
    </source>
</evidence>
<dbReference type="RefSeq" id="WP_137017875.1">
    <property type="nucleotide sequence ID" value="NZ_SZNS01000026.1"/>
</dbReference>
<dbReference type="InterPro" id="IPR029058">
    <property type="entry name" value="AB_hydrolase_fold"/>
</dbReference>
<dbReference type="InterPro" id="IPR000073">
    <property type="entry name" value="AB_hydrolase_1"/>
</dbReference>
<dbReference type="EMBL" id="SZNT01000101">
    <property type="protein sequence ID" value="TKH12711.1"/>
    <property type="molecule type" value="Genomic_DNA"/>
</dbReference>
<reference evidence="2 3" key="1">
    <citation type="journal article" date="2019" name="Environ. Microbiol.">
        <title>An active ?-lactamase is a part of an orchestrated cell wall stress resistance network of Bacillus subtilis and related rhizosphere species.</title>
        <authorList>
            <person name="Bucher T."/>
            <person name="Keren-Paz A."/>
            <person name="Hausser J."/>
            <person name="Olender T."/>
            <person name="Cytryn E."/>
            <person name="Kolodkin-Gal I."/>
        </authorList>
    </citation>
    <scope>NUCLEOTIDE SEQUENCE [LARGE SCALE GENOMIC DNA]</scope>
    <source>
        <strain evidence="2 3">I4</strain>
    </source>
</reference>
<protein>
    <submittedName>
        <fullName evidence="2">Alpha/beta fold hydrolase</fullName>
    </submittedName>
</protein>
<proteinExistence type="predicted"/>
<dbReference type="Gene3D" id="3.40.50.1820">
    <property type="entry name" value="alpha/beta hydrolase"/>
    <property type="match status" value="1"/>
</dbReference>
<organism evidence="2 3">
    <name type="scientific">Peribacillus simplex</name>
    <dbReference type="NCBI Taxonomy" id="1478"/>
    <lineage>
        <taxon>Bacteria</taxon>
        <taxon>Bacillati</taxon>
        <taxon>Bacillota</taxon>
        <taxon>Bacilli</taxon>
        <taxon>Bacillales</taxon>
        <taxon>Bacillaceae</taxon>
        <taxon>Peribacillus</taxon>
    </lineage>
</organism>